<dbReference type="EMBL" id="JADGJD010001895">
    <property type="protein sequence ID" value="KAJ3036839.1"/>
    <property type="molecule type" value="Genomic_DNA"/>
</dbReference>
<comment type="caution">
    <text evidence="1">The sequence shown here is derived from an EMBL/GenBank/DDBJ whole genome shotgun (WGS) entry which is preliminary data.</text>
</comment>
<evidence type="ECO:0000313" key="1">
    <source>
        <dbReference type="EMBL" id="KAJ3036839.1"/>
    </source>
</evidence>
<reference evidence="1" key="1">
    <citation type="submission" date="2020-05" db="EMBL/GenBank/DDBJ databases">
        <title>Phylogenomic resolution of chytrid fungi.</title>
        <authorList>
            <person name="Stajich J.E."/>
            <person name="Amses K."/>
            <person name="Simmons R."/>
            <person name="Seto K."/>
            <person name="Myers J."/>
            <person name="Bonds A."/>
            <person name="Quandt C.A."/>
            <person name="Barry K."/>
            <person name="Liu P."/>
            <person name="Grigoriev I."/>
            <person name="Longcore J.E."/>
            <person name="James T.Y."/>
        </authorList>
    </citation>
    <scope>NUCLEOTIDE SEQUENCE</scope>
    <source>
        <strain evidence="1">JEL0318</strain>
    </source>
</reference>
<sequence length="83" mass="9639">RVSEETDLVLVTDELAAAVQELARKKQVIGEYESLRRRKGGGVIVRYEDNVYNIRIDDDTRLLCVQDLQNTDLLWGFGYYDEE</sequence>
<dbReference type="AlphaFoldDB" id="A0AAD5S9I9"/>
<feature type="non-terminal residue" evidence="1">
    <location>
        <position position="1"/>
    </location>
</feature>
<proteinExistence type="predicted"/>
<accession>A0AAD5S9I9</accession>
<evidence type="ECO:0000313" key="2">
    <source>
        <dbReference type="Proteomes" id="UP001212841"/>
    </source>
</evidence>
<gene>
    <name evidence="1" type="ORF">HK097_003689</name>
</gene>
<keyword evidence="2" id="KW-1185">Reference proteome</keyword>
<name>A0AAD5S9I9_9FUNG</name>
<organism evidence="1 2">
    <name type="scientific">Rhizophlyctis rosea</name>
    <dbReference type="NCBI Taxonomy" id="64517"/>
    <lineage>
        <taxon>Eukaryota</taxon>
        <taxon>Fungi</taxon>
        <taxon>Fungi incertae sedis</taxon>
        <taxon>Chytridiomycota</taxon>
        <taxon>Chytridiomycota incertae sedis</taxon>
        <taxon>Chytridiomycetes</taxon>
        <taxon>Rhizophlyctidales</taxon>
        <taxon>Rhizophlyctidaceae</taxon>
        <taxon>Rhizophlyctis</taxon>
    </lineage>
</organism>
<protein>
    <submittedName>
        <fullName evidence="1">Uncharacterized protein</fullName>
    </submittedName>
</protein>
<dbReference type="Proteomes" id="UP001212841">
    <property type="component" value="Unassembled WGS sequence"/>
</dbReference>